<evidence type="ECO:0000313" key="2">
    <source>
        <dbReference type="Proteomes" id="UP001356427"/>
    </source>
</evidence>
<reference evidence="1 2" key="1">
    <citation type="submission" date="2021-04" db="EMBL/GenBank/DDBJ databases">
        <authorList>
            <person name="De Guttry C."/>
            <person name="Zahm M."/>
            <person name="Klopp C."/>
            <person name="Cabau C."/>
            <person name="Louis A."/>
            <person name="Berthelot C."/>
            <person name="Parey E."/>
            <person name="Roest Crollius H."/>
            <person name="Montfort J."/>
            <person name="Robinson-Rechavi M."/>
            <person name="Bucao C."/>
            <person name="Bouchez O."/>
            <person name="Gislard M."/>
            <person name="Lluch J."/>
            <person name="Milhes M."/>
            <person name="Lampietro C."/>
            <person name="Lopez Roques C."/>
            <person name="Donnadieu C."/>
            <person name="Braasch I."/>
            <person name="Desvignes T."/>
            <person name="Postlethwait J."/>
            <person name="Bobe J."/>
            <person name="Wedekind C."/>
            <person name="Guiguen Y."/>
        </authorList>
    </citation>
    <scope>NUCLEOTIDE SEQUENCE [LARGE SCALE GENOMIC DNA]</scope>
    <source>
        <strain evidence="1">Cs_M1</strain>
        <tissue evidence="1">Blood</tissue>
    </source>
</reference>
<name>A0AAN8KPL3_9TELE</name>
<comment type="caution">
    <text evidence="1">The sequence shown here is derived from an EMBL/GenBank/DDBJ whole genome shotgun (WGS) entry which is preliminary data.</text>
</comment>
<dbReference type="Proteomes" id="UP001356427">
    <property type="component" value="Unassembled WGS sequence"/>
</dbReference>
<keyword evidence="2" id="KW-1185">Reference proteome</keyword>
<dbReference type="Gene3D" id="1.20.58.60">
    <property type="match status" value="1"/>
</dbReference>
<dbReference type="AlphaFoldDB" id="A0AAN8KPL3"/>
<gene>
    <name evidence="1" type="ORF">J4Q44_G00347640</name>
</gene>
<dbReference type="SUPFAM" id="SSF46966">
    <property type="entry name" value="Spectrin repeat"/>
    <property type="match status" value="1"/>
</dbReference>
<proteinExistence type="predicted"/>
<sequence>MADNELLLNTSELSSSLYEDFSSQEDTLRVSLEHVGEQVTLIHERQPDAILEASQSEVAQIGDTLIQLNAEWDRLNRMYNHRNGSFDRAVEEWRQFHCDLNDLSQWMTDPEEVLTKGKGPDGQLHLDTARTHQETGRLWTAG</sequence>
<evidence type="ECO:0000313" key="1">
    <source>
        <dbReference type="EMBL" id="KAK6295538.1"/>
    </source>
</evidence>
<evidence type="ECO:0008006" key="3">
    <source>
        <dbReference type="Google" id="ProtNLM"/>
    </source>
</evidence>
<accession>A0AAN8KPL3</accession>
<dbReference type="EMBL" id="JAGTTL010000034">
    <property type="protein sequence ID" value="KAK6295538.1"/>
    <property type="molecule type" value="Genomic_DNA"/>
</dbReference>
<organism evidence="1 2">
    <name type="scientific">Coregonus suidteri</name>
    <dbReference type="NCBI Taxonomy" id="861788"/>
    <lineage>
        <taxon>Eukaryota</taxon>
        <taxon>Metazoa</taxon>
        <taxon>Chordata</taxon>
        <taxon>Craniata</taxon>
        <taxon>Vertebrata</taxon>
        <taxon>Euteleostomi</taxon>
        <taxon>Actinopterygii</taxon>
        <taxon>Neopterygii</taxon>
        <taxon>Teleostei</taxon>
        <taxon>Protacanthopterygii</taxon>
        <taxon>Salmoniformes</taxon>
        <taxon>Salmonidae</taxon>
        <taxon>Coregoninae</taxon>
        <taxon>Coregonus</taxon>
    </lineage>
</organism>
<protein>
    <recommendedName>
        <fullName evidence="3">Dystrophin</fullName>
    </recommendedName>
</protein>